<evidence type="ECO:0000313" key="4">
    <source>
        <dbReference type="Proteomes" id="UP000196710"/>
    </source>
</evidence>
<name>A0A1Z2XT42_9FIRM</name>
<keyword evidence="4" id="KW-1185">Reference proteome</keyword>
<evidence type="ECO:0000313" key="3">
    <source>
        <dbReference type="EMBL" id="QQR30875.1"/>
    </source>
</evidence>
<dbReference type="AlphaFoldDB" id="A0A1Z2XT42"/>
<gene>
    <name evidence="2" type="ORF">ADH66_13685</name>
    <name evidence="3" type="ORF">I5Q82_04025</name>
</gene>
<evidence type="ECO:0000313" key="2">
    <source>
        <dbReference type="EMBL" id="ASB41616.1"/>
    </source>
</evidence>
<dbReference type="Gene3D" id="1.10.260.40">
    <property type="entry name" value="lambda repressor-like DNA-binding domains"/>
    <property type="match status" value="1"/>
</dbReference>
<dbReference type="InterPro" id="IPR010982">
    <property type="entry name" value="Lambda_DNA-bd_dom_sf"/>
</dbReference>
<dbReference type="GO" id="GO:0003677">
    <property type="term" value="F:DNA binding"/>
    <property type="evidence" value="ECO:0007669"/>
    <property type="project" value="InterPro"/>
</dbReference>
<dbReference type="CDD" id="cd00093">
    <property type="entry name" value="HTH_XRE"/>
    <property type="match status" value="1"/>
</dbReference>
<reference evidence="4" key="2">
    <citation type="submission" date="2017-05" db="EMBL/GenBank/DDBJ databases">
        <title>Improved OligoMM genomes.</title>
        <authorList>
            <person name="Garzetti D."/>
        </authorList>
    </citation>
    <scope>NUCLEOTIDE SEQUENCE [LARGE SCALE GENOMIC DNA]</scope>
    <source>
        <strain evidence="4">KB18</strain>
    </source>
</reference>
<dbReference type="EMBL" id="CP065321">
    <property type="protein sequence ID" value="QQR30875.1"/>
    <property type="molecule type" value="Genomic_DNA"/>
</dbReference>
<sequence>MELKEAITDRILALCQQRGISVNKLCNMSGVTQSTVNNIINRKNNTTTVSTIKKLCDGLDITLGEFFSTPEFDRLEQEVR</sequence>
<proteinExistence type="predicted"/>
<evidence type="ECO:0000259" key="1">
    <source>
        <dbReference type="PROSITE" id="PS50943"/>
    </source>
</evidence>
<dbReference type="EMBL" id="CP021422">
    <property type="protein sequence ID" value="ASB41616.1"/>
    <property type="molecule type" value="Genomic_DNA"/>
</dbReference>
<evidence type="ECO:0000313" key="5">
    <source>
        <dbReference type="Proteomes" id="UP000596035"/>
    </source>
</evidence>
<dbReference type="InterPro" id="IPR001387">
    <property type="entry name" value="Cro/C1-type_HTH"/>
</dbReference>
<dbReference type="PROSITE" id="PS50943">
    <property type="entry name" value="HTH_CROC1"/>
    <property type="match status" value="1"/>
</dbReference>
<feature type="domain" description="HTH cro/C1-type" evidence="1">
    <location>
        <begin position="11"/>
        <end position="66"/>
    </location>
</feature>
<dbReference type="SUPFAM" id="SSF47413">
    <property type="entry name" value="lambda repressor-like DNA-binding domains"/>
    <property type="match status" value="1"/>
</dbReference>
<accession>A0A1Z2XT42</accession>
<dbReference type="Proteomes" id="UP000596035">
    <property type="component" value="Chromosome"/>
</dbReference>
<protein>
    <submittedName>
        <fullName evidence="2 3">Transcriptional regulator</fullName>
    </submittedName>
</protein>
<dbReference type="Proteomes" id="UP000196710">
    <property type="component" value="Chromosome"/>
</dbReference>
<reference evidence="2" key="1">
    <citation type="journal article" date="2017" name="Genome Announc.">
        <title>High-Quality Whole-Genome Sequences of the Oligo-Mouse-Microbiota Bacterial Community.</title>
        <authorList>
            <person name="Garzetti D."/>
            <person name="Brugiroux S."/>
            <person name="Bunk B."/>
            <person name="Pukall R."/>
            <person name="McCoy K.D."/>
            <person name="Macpherson A.J."/>
            <person name="Stecher B."/>
        </authorList>
    </citation>
    <scope>NUCLEOTIDE SEQUENCE</scope>
    <source>
        <strain evidence="2">KB18</strain>
    </source>
</reference>
<dbReference type="Pfam" id="PF13443">
    <property type="entry name" value="HTH_26"/>
    <property type="match status" value="1"/>
</dbReference>
<dbReference type="RefSeq" id="WP_066539580.1">
    <property type="nucleotide sequence ID" value="NZ_CAJTCQ010000005.1"/>
</dbReference>
<dbReference type="KEGG" id="amur:ADH66_13685"/>
<dbReference type="SMART" id="SM00530">
    <property type="entry name" value="HTH_XRE"/>
    <property type="match status" value="1"/>
</dbReference>
<reference evidence="3 5" key="3">
    <citation type="submission" date="2020-11" db="EMBL/GenBank/DDBJ databases">
        <title>Closed and high quality bacterial genomes of the OMM12 community.</title>
        <authorList>
            <person name="Marbouty M."/>
            <person name="Lamy-Besnier Q."/>
            <person name="Debarbieux L."/>
            <person name="Koszul R."/>
        </authorList>
    </citation>
    <scope>NUCLEOTIDE SEQUENCE [LARGE SCALE GENOMIC DNA]</scope>
    <source>
        <strain evidence="3 5">KB18</strain>
    </source>
</reference>
<organism evidence="3 5">
    <name type="scientific">Acutalibacter muris</name>
    <dbReference type="NCBI Taxonomy" id="1796620"/>
    <lineage>
        <taxon>Bacteria</taxon>
        <taxon>Bacillati</taxon>
        <taxon>Bacillota</taxon>
        <taxon>Clostridia</taxon>
        <taxon>Eubacteriales</taxon>
        <taxon>Acutalibacteraceae</taxon>
        <taxon>Acutalibacter</taxon>
    </lineage>
</organism>